<dbReference type="AlphaFoldDB" id="A0A0G2DX49"/>
<evidence type="ECO:0000313" key="8">
    <source>
        <dbReference type="EMBL" id="KKY14721.1"/>
    </source>
</evidence>
<comment type="caution">
    <text evidence="8">The sequence shown here is derived from an EMBL/GenBank/DDBJ whole genome shotgun (WGS) entry which is preliminary data.</text>
</comment>
<dbReference type="PANTHER" id="PTHR16056:SF2">
    <property type="entry name" value="TESTIS-EXPRESSED PROTEIN 10"/>
    <property type="match status" value="1"/>
</dbReference>
<proteinExistence type="inferred from homology"/>
<evidence type="ECO:0000256" key="6">
    <source>
        <dbReference type="SAM" id="MobiDB-lite"/>
    </source>
</evidence>
<comment type="function">
    <text evidence="1 5">Component of the RIX1 complex required for processing of ITS2 sequences from 35S pre-rRNA.</text>
</comment>
<comment type="similarity">
    <text evidence="3 5">Belongs to the IPI1/TEX10 family.</text>
</comment>
<keyword evidence="4 5" id="KW-0539">Nucleus</keyword>
<evidence type="ECO:0000256" key="5">
    <source>
        <dbReference type="RuleBase" id="RU368021"/>
    </source>
</evidence>
<dbReference type="GO" id="GO:0120330">
    <property type="term" value="C:rixosome complex"/>
    <property type="evidence" value="ECO:0007669"/>
    <property type="project" value="UniProtKB-UniRule"/>
</dbReference>
<dbReference type="InterPro" id="IPR016024">
    <property type="entry name" value="ARM-type_fold"/>
</dbReference>
<dbReference type="Gene3D" id="1.25.10.10">
    <property type="entry name" value="Leucine-rich Repeat Variant"/>
    <property type="match status" value="1"/>
</dbReference>
<dbReference type="Pfam" id="PF12333">
    <property type="entry name" value="Ipi1_N"/>
    <property type="match status" value="1"/>
</dbReference>
<dbReference type="InterPro" id="IPR011989">
    <property type="entry name" value="ARM-like"/>
</dbReference>
<feature type="region of interest" description="Disordered" evidence="6">
    <location>
        <begin position="204"/>
        <end position="225"/>
    </location>
</feature>
<feature type="compositionally biased region" description="Basic residues" evidence="6">
    <location>
        <begin position="1"/>
        <end position="11"/>
    </location>
</feature>
<sequence>MGSSAKRKKEKKKDFQKPKLKVGKTRPKPDNFTDTSFKAKSIVVKEQSIHTAAPTITATFTHQLGLLTHKSDNQRRESLSYLTNAVAAARSQNTPLPQPVSVIIPKILSLIYDTSTAVRQQLLKLLQALPPADVEPHVEDLLRRTRAGMTSLSTDVCTTSFDVLDWLLQTHPGAVVGCAGGWVHTLKCFASVLGWKDPSGAAAGGGASSQKWTSSSSAAATSSSSHANADKLRKLRHHQLTSLAAFLRAGIAVDAEAERKARAEAARLARAWFPLHHGAYHRLAAQSPNGFAHLNLFGPPKDEDGQMYTDRQGRQEVFARLIQPAVVAGLQNAKKEGGQIGRAAAEVDKVVQEGMSDYDGGEL</sequence>
<evidence type="ECO:0000256" key="4">
    <source>
        <dbReference type="ARBA" id="ARBA00023242"/>
    </source>
</evidence>
<reference evidence="8 9" key="1">
    <citation type="submission" date="2015-03" db="EMBL/GenBank/DDBJ databases">
        <authorList>
            <person name="Morales-Cruz A."/>
            <person name="Amrine K.C."/>
            <person name="Cantu D."/>
        </authorList>
    </citation>
    <scope>NUCLEOTIDE SEQUENCE [LARGE SCALE GENOMIC DNA]</scope>
    <source>
        <strain evidence="8">DS831</strain>
    </source>
</reference>
<protein>
    <recommendedName>
        <fullName evidence="5">Pre-rRNA-processing protein</fullName>
    </recommendedName>
</protein>
<evidence type="ECO:0000256" key="1">
    <source>
        <dbReference type="ARBA" id="ARBA00002355"/>
    </source>
</evidence>
<keyword evidence="5" id="KW-0698">rRNA processing</keyword>
<accession>A0A0G2DX49</accession>
<reference evidence="8 9" key="2">
    <citation type="submission" date="2015-05" db="EMBL/GenBank/DDBJ databases">
        <title>Distinctive expansion of gene families associated with plant cell wall degradation and secondary metabolism in the genomes of grapevine trunk pathogens.</title>
        <authorList>
            <person name="Lawrence D.P."/>
            <person name="Travadon R."/>
            <person name="Rolshausen P.E."/>
            <person name="Baumgartner K."/>
        </authorList>
    </citation>
    <scope>NUCLEOTIDE SEQUENCE [LARGE SCALE GENOMIC DNA]</scope>
    <source>
        <strain evidence="8">DS831</strain>
    </source>
</reference>
<dbReference type="Proteomes" id="UP000034182">
    <property type="component" value="Unassembled WGS sequence"/>
</dbReference>
<dbReference type="GO" id="GO:0005634">
    <property type="term" value="C:nucleus"/>
    <property type="evidence" value="ECO:0007669"/>
    <property type="project" value="UniProtKB-SubCell"/>
</dbReference>
<keyword evidence="5" id="KW-0690">Ribosome biogenesis</keyword>
<gene>
    <name evidence="8" type="ORF">UCDDS831_g08035</name>
</gene>
<feature type="region of interest" description="Disordered" evidence="6">
    <location>
        <begin position="1"/>
        <end position="33"/>
    </location>
</feature>
<dbReference type="PANTHER" id="PTHR16056">
    <property type="entry name" value="REGULATOR OF MICROTUBULE DYNAMICS PROTEIN"/>
    <property type="match status" value="1"/>
</dbReference>
<organism evidence="8 9">
    <name type="scientific">Diplodia seriata</name>
    <dbReference type="NCBI Taxonomy" id="420778"/>
    <lineage>
        <taxon>Eukaryota</taxon>
        <taxon>Fungi</taxon>
        <taxon>Dikarya</taxon>
        <taxon>Ascomycota</taxon>
        <taxon>Pezizomycotina</taxon>
        <taxon>Dothideomycetes</taxon>
        <taxon>Dothideomycetes incertae sedis</taxon>
        <taxon>Botryosphaeriales</taxon>
        <taxon>Botryosphaeriaceae</taxon>
        <taxon>Diplodia</taxon>
    </lineage>
</organism>
<comment type="subcellular location">
    <subcellularLocation>
        <location evidence="2 5">Nucleus</location>
    </subcellularLocation>
</comment>
<name>A0A0G2DX49_9PEZI</name>
<feature type="compositionally biased region" description="Low complexity" evidence="6">
    <location>
        <begin position="208"/>
        <end position="225"/>
    </location>
</feature>
<dbReference type="SUPFAM" id="SSF48371">
    <property type="entry name" value="ARM repeat"/>
    <property type="match status" value="1"/>
</dbReference>
<dbReference type="GO" id="GO:0006364">
    <property type="term" value="P:rRNA processing"/>
    <property type="evidence" value="ECO:0007669"/>
    <property type="project" value="UniProtKB-UniRule"/>
</dbReference>
<dbReference type="InterPro" id="IPR024679">
    <property type="entry name" value="Ipi1_N"/>
</dbReference>
<evidence type="ECO:0000256" key="3">
    <source>
        <dbReference type="ARBA" id="ARBA00006427"/>
    </source>
</evidence>
<evidence type="ECO:0000259" key="7">
    <source>
        <dbReference type="Pfam" id="PF12333"/>
    </source>
</evidence>
<dbReference type="EMBL" id="LAQI01000217">
    <property type="protein sequence ID" value="KKY14721.1"/>
    <property type="molecule type" value="Genomic_DNA"/>
</dbReference>
<evidence type="ECO:0000256" key="2">
    <source>
        <dbReference type="ARBA" id="ARBA00004123"/>
    </source>
</evidence>
<comment type="subunit">
    <text evidence="5">Component of the RIX1 complex.</text>
</comment>
<evidence type="ECO:0000313" key="9">
    <source>
        <dbReference type="Proteomes" id="UP000034182"/>
    </source>
</evidence>
<feature type="domain" description="Pre-rRNA-processing protein Ipi1 N-terminal" evidence="7">
    <location>
        <begin position="133"/>
        <end position="247"/>
    </location>
</feature>